<gene>
    <name evidence="1" type="ORF">AK812_SmicGene22280</name>
</gene>
<protein>
    <submittedName>
        <fullName evidence="1">Uncharacterized protein</fullName>
    </submittedName>
</protein>
<keyword evidence="2" id="KW-1185">Reference proteome</keyword>
<reference evidence="1 2" key="1">
    <citation type="submission" date="2016-02" db="EMBL/GenBank/DDBJ databases">
        <title>Genome analysis of coral dinoflagellate symbionts highlights evolutionary adaptations to a symbiotic lifestyle.</title>
        <authorList>
            <person name="Aranda M."/>
            <person name="Li Y."/>
            <person name="Liew Y.J."/>
            <person name="Baumgarten S."/>
            <person name="Simakov O."/>
            <person name="Wilson M."/>
            <person name="Piel J."/>
            <person name="Ashoor H."/>
            <person name="Bougouffa S."/>
            <person name="Bajic V.B."/>
            <person name="Ryu T."/>
            <person name="Ravasi T."/>
            <person name="Bayer T."/>
            <person name="Micklem G."/>
            <person name="Kim H."/>
            <person name="Bhak J."/>
            <person name="Lajeunesse T.C."/>
            <person name="Voolstra C.R."/>
        </authorList>
    </citation>
    <scope>NUCLEOTIDE SEQUENCE [LARGE SCALE GENOMIC DNA]</scope>
    <source>
        <strain evidence="1 2">CCMP2467</strain>
    </source>
</reference>
<evidence type="ECO:0000313" key="1">
    <source>
        <dbReference type="EMBL" id="OLP95578.1"/>
    </source>
</evidence>
<proteinExistence type="predicted"/>
<sequence length="339" mass="37392">MWELPMATVVYTSWVVLFVTLQLQRFVQAYFYGLGEAHTGDRSTSLWSRRVSSGMPRIPDQGVFASPSAVAAQGKEDLMRLTYSTTTGSSYGWLRPMEKEQYSENFQEIFDIGQRRTKYMGVQLRQAPLLDRSSCIYSTDFARKPLGDHVENGKMAAIFKSGSAAIRNKFPTPSSKSTYAEEVCLPLTTEERLAARLPPAAARSATIGANGARSVYTTSLAHETYQAHPEIGMSLRYTGGNLFAANLRGIMGDDVFSPSEISTLVMIVAMLSGCLWQCERQNVRAMLSRIGQAVFLDAAIDGEAFQLHLHKARMSLSHFLALSLSLISALSLMTTKPEA</sequence>
<comment type="caution">
    <text evidence="1">The sequence shown here is derived from an EMBL/GenBank/DDBJ whole genome shotgun (WGS) entry which is preliminary data.</text>
</comment>
<organism evidence="1 2">
    <name type="scientific">Symbiodinium microadriaticum</name>
    <name type="common">Dinoflagellate</name>
    <name type="synonym">Zooxanthella microadriatica</name>
    <dbReference type="NCBI Taxonomy" id="2951"/>
    <lineage>
        <taxon>Eukaryota</taxon>
        <taxon>Sar</taxon>
        <taxon>Alveolata</taxon>
        <taxon>Dinophyceae</taxon>
        <taxon>Suessiales</taxon>
        <taxon>Symbiodiniaceae</taxon>
        <taxon>Symbiodinium</taxon>
    </lineage>
</organism>
<dbReference type="EMBL" id="LSRX01000498">
    <property type="protein sequence ID" value="OLP95578.1"/>
    <property type="molecule type" value="Genomic_DNA"/>
</dbReference>
<name>A0A1Q9DK92_SYMMI</name>
<dbReference type="OrthoDB" id="10405966at2759"/>
<accession>A0A1Q9DK92</accession>
<dbReference type="AlphaFoldDB" id="A0A1Q9DK92"/>
<dbReference type="Proteomes" id="UP000186817">
    <property type="component" value="Unassembled WGS sequence"/>
</dbReference>
<evidence type="ECO:0000313" key="2">
    <source>
        <dbReference type="Proteomes" id="UP000186817"/>
    </source>
</evidence>